<name>A0AAP0B7E4_9ASPA</name>
<dbReference type="AlphaFoldDB" id="A0AAP0B7E4"/>
<reference evidence="1 2" key="1">
    <citation type="journal article" date="2022" name="Nat. Plants">
        <title>Genomes of leafy and leafless Platanthera orchids illuminate the evolution of mycoheterotrophy.</title>
        <authorList>
            <person name="Li M.H."/>
            <person name="Liu K.W."/>
            <person name="Li Z."/>
            <person name="Lu H.C."/>
            <person name="Ye Q.L."/>
            <person name="Zhang D."/>
            <person name="Wang J.Y."/>
            <person name="Li Y.F."/>
            <person name="Zhong Z.M."/>
            <person name="Liu X."/>
            <person name="Yu X."/>
            <person name="Liu D.K."/>
            <person name="Tu X.D."/>
            <person name="Liu B."/>
            <person name="Hao Y."/>
            <person name="Liao X.Y."/>
            <person name="Jiang Y.T."/>
            <person name="Sun W.H."/>
            <person name="Chen J."/>
            <person name="Chen Y.Q."/>
            <person name="Ai Y."/>
            <person name="Zhai J.W."/>
            <person name="Wu S.S."/>
            <person name="Zhou Z."/>
            <person name="Hsiao Y.Y."/>
            <person name="Wu W.L."/>
            <person name="Chen Y.Y."/>
            <person name="Lin Y.F."/>
            <person name="Hsu J.L."/>
            <person name="Li C.Y."/>
            <person name="Wang Z.W."/>
            <person name="Zhao X."/>
            <person name="Zhong W.Y."/>
            <person name="Ma X.K."/>
            <person name="Ma L."/>
            <person name="Huang J."/>
            <person name="Chen G.Z."/>
            <person name="Huang M.Z."/>
            <person name="Huang L."/>
            <person name="Peng D.H."/>
            <person name="Luo Y.B."/>
            <person name="Zou S.Q."/>
            <person name="Chen S.P."/>
            <person name="Lan S."/>
            <person name="Tsai W.C."/>
            <person name="Van de Peer Y."/>
            <person name="Liu Z.J."/>
        </authorList>
    </citation>
    <scope>NUCLEOTIDE SEQUENCE [LARGE SCALE GENOMIC DNA]</scope>
    <source>
        <strain evidence="1">Lor287</strain>
    </source>
</reference>
<comment type="caution">
    <text evidence="1">The sequence shown here is derived from an EMBL/GenBank/DDBJ whole genome shotgun (WGS) entry which is preliminary data.</text>
</comment>
<organism evidence="1 2">
    <name type="scientific">Platanthera zijinensis</name>
    <dbReference type="NCBI Taxonomy" id="2320716"/>
    <lineage>
        <taxon>Eukaryota</taxon>
        <taxon>Viridiplantae</taxon>
        <taxon>Streptophyta</taxon>
        <taxon>Embryophyta</taxon>
        <taxon>Tracheophyta</taxon>
        <taxon>Spermatophyta</taxon>
        <taxon>Magnoliopsida</taxon>
        <taxon>Liliopsida</taxon>
        <taxon>Asparagales</taxon>
        <taxon>Orchidaceae</taxon>
        <taxon>Orchidoideae</taxon>
        <taxon>Orchideae</taxon>
        <taxon>Orchidinae</taxon>
        <taxon>Platanthera</taxon>
    </lineage>
</organism>
<evidence type="ECO:0000313" key="1">
    <source>
        <dbReference type="EMBL" id="KAK8930852.1"/>
    </source>
</evidence>
<dbReference type="EMBL" id="JBBWWQ010000014">
    <property type="protein sequence ID" value="KAK8930852.1"/>
    <property type="molecule type" value="Genomic_DNA"/>
</dbReference>
<sequence>MKLFKGGAALADCCIQRSGNCEIQNCETGERVIKEREHRSGDSRRSIRRRHPVGSSRIDIWPASCSVPSDAAVAIPSDAAVAIPSSGSHFQFVNSLFIARSLRSQL</sequence>
<proteinExistence type="predicted"/>
<evidence type="ECO:0000313" key="2">
    <source>
        <dbReference type="Proteomes" id="UP001418222"/>
    </source>
</evidence>
<accession>A0AAP0B7E4</accession>
<keyword evidence="2" id="KW-1185">Reference proteome</keyword>
<protein>
    <submittedName>
        <fullName evidence="1">Uncharacterized protein</fullName>
    </submittedName>
</protein>
<gene>
    <name evidence="1" type="ORF">KSP39_PZI016800</name>
</gene>
<dbReference type="Proteomes" id="UP001418222">
    <property type="component" value="Unassembled WGS sequence"/>
</dbReference>